<dbReference type="SUPFAM" id="SSF102114">
    <property type="entry name" value="Radical SAM enzymes"/>
    <property type="match status" value="1"/>
</dbReference>
<dbReference type="PANTHER" id="PTHR43273:SF8">
    <property type="entry name" value="RADICAL SAM DOMAIN PROTEIN"/>
    <property type="match status" value="1"/>
</dbReference>
<proteinExistence type="predicted"/>
<accession>A0ABP8SC58</accession>
<feature type="domain" description="Radical SAM core" evidence="5">
    <location>
        <begin position="16"/>
        <end position="171"/>
    </location>
</feature>
<evidence type="ECO:0000256" key="2">
    <source>
        <dbReference type="ARBA" id="ARBA00022723"/>
    </source>
</evidence>
<comment type="caution">
    <text evidence="6">The sequence shown here is derived from an EMBL/GenBank/DDBJ whole genome shotgun (WGS) entry which is preliminary data.</text>
</comment>
<dbReference type="InterPro" id="IPR023867">
    <property type="entry name" value="Sulphatase_maturase_rSAM"/>
</dbReference>
<keyword evidence="4" id="KW-0411">Iron-sulfur</keyword>
<dbReference type="SFLD" id="SFLDS00029">
    <property type="entry name" value="Radical_SAM"/>
    <property type="match status" value="1"/>
</dbReference>
<evidence type="ECO:0000256" key="1">
    <source>
        <dbReference type="ARBA" id="ARBA00022691"/>
    </source>
</evidence>
<organism evidence="6 7">
    <name type="scientific">Micromonospora coerulea</name>
    <dbReference type="NCBI Taxonomy" id="47856"/>
    <lineage>
        <taxon>Bacteria</taxon>
        <taxon>Bacillati</taxon>
        <taxon>Actinomycetota</taxon>
        <taxon>Actinomycetes</taxon>
        <taxon>Micromonosporales</taxon>
        <taxon>Micromonosporaceae</taxon>
        <taxon>Micromonospora</taxon>
    </lineage>
</organism>
<dbReference type="InterPro" id="IPR058240">
    <property type="entry name" value="rSAM_sf"/>
</dbReference>
<evidence type="ECO:0000313" key="6">
    <source>
        <dbReference type="EMBL" id="GAA4565200.1"/>
    </source>
</evidence>
<keyword evidence="2" id="KW-0479">Metal-binding</keyword>
<dbReference type="CDD" id="cd01335">
    <property type="entry name" value="Radical_SAM"/>
    <property type="match status" value="1"/>
</dbReference>
<dbReference type="SFLD" id="SFLDG01067">
    <property type="entry name" value="SPASM/twitch_domain_containing"/>
    <property type="match status" value="1"/>
</dbReference>
<dbReference type="InterPro" id="IPR007197">
    <property type="entry name" value="rSAM"/>
</dbReference>
<reference evidence="7" key="1">
    <citation type="journal article" date="2019" name="Int. J. Syst. Evol. Microbiol.">
        <title>The Global Catalogue of Microorganisms (GCM) 10K type strain sequencing project: providing services to taxonomists for standard genome sequencing and annotation.</title>
        <authorList>
            <consortium name="The Broad Institute Genomics Platform"/>
            <consortium name="The Broad Institute Genome Sequencing Center for Infectious Disease"/>
            <person name="Wu L."/>
            <person name="Ma J."/>
        </authorList>
    </citation>
    <scope>NUCLEOTIDE SEQUENCE [LARGE SCALE GENOMIC DNA]</scope>
    <source>
        <strain evidence="7">JCM 3175</strain>
    </source>
</reference>
<dbReference type="PANTHER" id="PTHR43273">
    <property type="entry name" value="ANAEROBIC SULFATASE-MATURATING ENZYME HOMOLOG ASLB-RELATED"/>
    <property type="match status" value="1"/>
</dbReference>
<keyword evidence="3" id="KW-0408">Iron</keyword>
<sequence>MTVRDIGIIAATGQPAIAGTFHTLVLQPTSFCNLDCSYCYLPDRRSHQLMSVSVATACARSIEQQGSVHPVSVVWHGGEPTATPIDIFRELLAPFEELRRAGRVRHEIQTNATLINERWCDLFAAYDFEIGVSIDGPGMLIRNRLDRAGNATTARTIRGTRVLAEAACRTR</sequence>
<dbReference type="Pfam" id="PF04055">
    <property type="entry name" value="Radical_SAM"/>
    <property type="match status" value="1"/>
</dbReference>
<dbReference type="Gene3D" id="3.20.20.70">
    <property type="entry name" value="Aldolase class I"/>
    <property type="match status" value="1"/>
</dbReference>
<dbReference type="EMBL" id="BAABGU010000005">
    <property type="protein sequence ID" value="GAA4565200.1"/>
    <property type="molecule type" value="Genomic_DNA"/>
</dbReference>
<evidence type="ECO:0000256" key="3">
    <source>
        <dbReference type="ARBA" id="ARBA00023004"/>
    </source>
</evidence>
<dbReference type="PROSITE" id="PS51918">
    <property type="entry name" value="RADICAL_SAM"/>
    <property type="match status" value="1"/>
</dbReference>
<keyword evidence="1" id="KW-0949">S-adenosyl-L-methionine</keyword>
<dbReference type="Proteomes" id="UP001500307">
    <property type="component" value="Unassembled WGS sequence"/>
</dbReference>
<dbReference type="InterPro" id="IPR013785">
    <property type="entry name" value="Aldolase_TIM"/>
</dbReference>
<protein>
    <recommendedName>
        <fullName evidence="5">Radical SAM core domain-containing protein</fullName>
    </recommendedName>
</protein>
<evidence type="ECO:0000259" key="5">
    <source>
        <dbReference type="PROSITE" id="PS51918"/>
    </source>
</evidence>
<keyword evidence="7" id="KW-1185">Reference proteome</keyword>
<gene>
    <name evidence="6" type="ORF">GCM10023176_12710</name>
</gene>
<evidence type="ECO:0000256" key="4">
    <source>
        <dbReference type="ARBA" id="ARBA00023014"/>
    </source>
</evidence>
<evidence type="ECO:0000313" key="7">
    <source>
        <dbReference type="Proteomes" id="UP001500307"/>
    </source>
</evidence>
<name>A0ABP8SC58_9ACTN</name>